<name>X0XRR5_9ZZZZ</name>
<dbReference type="AlphaFoldDB" id="X0XRR5"/>
<comment type="caution">
    <text evidence="1">The sequence shown here is derived from an EMBL/GenBank/DDBJ whole genome shotgun (WGS) entry which is preliminary data.</text>
</comment>
<evidence type="ECO:0000313" key="1">
    <source>
        <dbReference type="EMBL" id="GAG37997.1"/>
    </source>
</evidence>
<organism evidence="1">
    <name type="scientific">marine sediment metagenome</name>
    <dbReference type="NCBI Taxonomy" id="412755"/>
    <lineage>
        <taxon>unclassified sequences</taxon>
        <taxon>metagenomes</taxon>
        <taxon>ecological metagenomes</taxon>
    </lineage>
</organism>
<feature type="non-terminal residue" evidence="1">
    <location>
        <position position="81"/>
    </location>
</feature>
<sequence>MTELLYLDEVLAGYPDNTAGLINPVNSRNHVVSTIRGVGFLDSPTTITLPVENGVGVIINPLLLDSVSTQGTLWTFDGNNF</sequence>
<proteinExistence type="predicted"/>
<dbReference type="EMBL" id="BARS01040648">
    <property type="protein sequence ID" value="GAG37997.1"/>
    <property type="molecule type" value="Genomic_DNA"/>
</dbReference>
<accession>X0XRR5</accession>
<reference evidence="1" key="1">
    <citation type="journal article" date="2014" name="Front. Microbiol.">
        <title>High frequency of phylogenetically diverse reductive dehalogenase-homologous genes in deep subseafloor sedimentary metagenomes.</title>
        <authorList>
            <person name="Kawai M."/>
            <person name="Futagami T."/>
            <person name="Toyoda A."/>
            <person name="Takaki Y."/>
            <person name="Nishi S."/>
            <person name="Hori S."/>
            <person name="Arai W."/>
            <person name="Tsubouchi T."/>
            <person name="Morono Y."/>
            <person name="Uchiyama I."/>
            <person name="Ito T."/>
            <person name="Fujiyama A."/>
            <person name="Inagaki F."/>
            <person name="Takami H."/>
        </authorList>
    </citation>
    <scope>NUCLEOTIDE SEQUENCE</scope>
    <source>
        <strain evidence="1">Expedition CK06-06</strain>
    </source>
</reference>
<protein>
    <submittedName>
        <fullName evidence="1">Uncharacterized protein</fullName>
    </submittedName>
</protein>
<gene>
    <name evidence="1" type="ORF">S01H1_61928</name>
</gene>